<protein>
    <submittedName>
        <fullName evidence="1">Uncharacterized protein</fullName>
    </submittedName>
</protein>
<name>A0ABV2NJ43_9HYPH</name>
<keyword evidence="2" id="KW-1185">Reference proteome</keyword>
<dbReference type="Proteomes" id="UP001549119">
    <property type="component" value="Unassembled WGS sequence"/>
</dbReference>
<evidence type="ECO:0000313" key="1">
    <source>
        <dbReference type="EMBL" id="MET3866529.1"/>
    </source>
</evidence>
<sequence length="149" mass="15953">MALLVEFPVVRQECLRDDAEQAAALDGERAVVDAVSPAQGRADEQQRPEIGRFGDHPGCGGLDRVEQRLLQEQVLDRVGREAELGEDRQRRPRIVAGPGEVEDDVGVALGLGRMAAAGAGRDPGETVAIEGAEARRRFGGGWRHGHLSG</sequence>
<dbReference type="EMBL" id="JBEPNW010000002">
    <property type="protein sequence ID" value="MET3866529.1"/>
    <property type="molecule type" value="Genomic_DNA"/>
</dbReference>
<organism evidence="1 2">
    <name type="scientific">Methylobacterium radiotolerans</name>
    <dbReference type="NCBI Taxonomy" id="31998"/>
    <lineage>
        <taxon>Bacteria</taxon>
        <taxon>Pseudomonadati</taxon>
        <taxon>Pseudomonadota</taxon>
        <taxon>Alphaproteobacteria</taxon>
        <taxon>Hyphomicrobiales</taxon>
        <taxon>Methylobacteriaceae</taxon>
        <taxon>Methylobacterium</taxon>
    </lineage>
</organism>
<proteinExistence type="predicted"/>
<comment type="caution">
    <text evidence="1">The sequence shown here is derived from an EMBL/GenBank/DDBJ whole genome shotgun (WGS) entry which is preliminary data.</text>
</comment>
<accession>A0ABV2NJ43</accession>
<reference evidence="1 2" key="1">
    <citation type="submission" date="2024-06" db="EMBL/GenBank/DDBJ databases">
        <title>Genomics of switchgrass bacterial isolates.</title>
        <authorList>
            <person name="Shade A."/>
        </authorList>
    </citation>
    <scope>NUCLEOTIDE SEQUENCE [LARGE SCALE GENOMIC DNA]</scope>
    <source>
        <strain evidence="1 2">PvP084</strain>
    </source>
</reference>
<evidence type="ECO:0000313" key="2">
    <source>
        <dbReference type="Proteomes" id="UP001549119"/>
    </source>
</evidence>
<gene>
    <name evidence="1" type="ORF">ABIC20_003838</name>
</gene>